<dbReference type="EMBL" id="LR796696">
    <property type="protein sequence ID" value="CAB4160278.1"/>
    <property type="molecule type" value="Genomic_DNA"/>
</dbReference>
<organism evidence="1">
    <name type="scientific">uncultured Caudovirales phage</name>
    <dbReference type="NCBI Taxonomy" id="2100421"/>
    <lineage>
        <taxon>Viruses</taxon>
        <taxon>Duplodnaviria</taxon>
        <taxon>Heunggongvirae</taxon>
        <taxon>Uroviricota</taxon>
        <taxon>Caudoviricetes</taxon>
        <taxon>Peduoviridae</taxon>
        <taxon>Maltschvirus</taxon>
        <taxon>Maltschvirus maltsch</taxon>
    </lineage>
</organism>
<name>A0A6J5NT50_9CAUD</name>
<protein>
    <submittedName>
        <fullName evidence="1">Uncharacterized protein</fullName>
    </submittedName>
</protein>
<evidence type="ECO:0000313" key="1">
    <source>
        <dbReference type="EMBL" id="CAB4160278.1"/>
    </source>
</evidence>
<proteinExistence type="predicted"/>
<gene>
    <name evidence="1" type="ORF">UFOVP724_134</name>
</gene>
<sequence length="99" mass="11117">MSNYGEFAIASRTQIDLPQDLFLGGPWRHLATVTRGLREYVVLLNKSSGNIYLEEITATGQILYIDDESLWQELCAFCTAKAVTSFVKDGEVVIGSWQR</sequence>
<accession>A0A6J5NT50</accession>
<reference evidence="1" key="1">
    <citation type="submission" date="2020-04" db="EMBL/GenBank/DDBJ databases">
        <authorList>
            <person name="Chiriac C."/>
            <person name="Salcher M."/>
            <person name="Ghai R."/>
            <person name="Kavagutti S V."/>
        </authorList>
    </citation>
    <scope>NUCLEOTIDE SEQUENCE</scope>
</reference>